<dbReference type="STRING" id="645990.SAMN00120144_1836"/>
<keyword evidence="2" id="KW-1185">Reference proteome</keyword>
<dbReference type="Gene3D" id="3.40.50.450">
    <property type="match status" value="1"/>
</dbReference>
<dbReference type="AlphaFoldDB" id="A0A1W1VNS8"/>
<proteinExistence type="predicted"/>
<accession>A0A1W1VNS8</accession>
<dbReference type="Proteomes" id="UP000192266">
    <property type="component" value="Unassembled WGS sequence"/>
</dbReference>
<dbReference type="EMBL" id="FWWW01000068">
    <property type="protein sequence ID" value="SMB94976.1"/>
    <property type="molecule type" value="Genomic_DNA"/>
</dbReference>
<reference evidence="1 2" key="1">
    <citation type="submission" date="2017-04" db="EMBL/GenBank/DDBJ databases">
        <authorList>
            <person name="Afonso C.L."/>
            <person name="Miller P.J."/>
            <person name="Scott M.A."/>
            <person name="Spackman E."/>
            <person name="Goraichik I."/>
            <person name="Dimitrov K.M."/>
            <person name="Suarez D.L."/>
            <person name="Swayne D.E."/>
        </authorList>
    </citation>
    <scope>NUCLEOTIDE SEQUENCE [LARGE SCALE GENOMIC DNA]</scope>
    <source>
        <strain evidence="1 2">DSM 11622</strain>
    </source>
</reference>
<dbReference type="RefSeq" id="WP_084445332.1">
    <property type="nucleotide sequence ID" value="NZ_FWWW01000068.1"/>
</dbReference>
<dbReference type="OrthoDB" id="273460at2"/>
<sequence length="193" mass="21614">MTIAPEELHTLGNLDLLTRPKTAFLCSRNYPGHVEHLTYLWAMEQRANRHCVLSGFHSLLEQTVLRYLLQGEQQPIVYALGRGIRPNMGLEYELELAADRLLFLTPFEEELTTVTQETADIRNLLVAELADQFFIPYMAAGGNLERLLLGGALDGKPIFTLDLAENETLLRAGAELYRPEGLLGRPTMCSLSA</sequence>
<protein>
    <submittedName>
        <fullName evidence="1">Uncharacterized protein</fullName>
    </submittedName>
</protein>
<name>A0A1W1VNS8_9BACT</name>
<organism evidence="1 2">
    <name type="scientific">Hymenobacter roseosalivarius DSM 11622</name>
    <dbReference type="NCBI Taxonomy" id="645990"/>
    <lineage>
        <taxon>Bacteria</taxon>
        <taxon>Pseudomonadati</taxon>
        <taxon>Bacteroidota</taxon>
        <taxon>Cytophagia</taxon>
        <taxon>Cytophagales</taxon>
        <taxon>Hymenobacteraceae</taxon>
        <taxon>Hymenobacter</taxon>
    </lineage>
</organism>
<evidence type="ECO:0000313" key="1">
    <source>
        <dbReference type="EMBL" id="SMB94976.1"/>
    </source>
</evidence>
<evidence type="ECO:0000313" key="2">
    <source>
        <dbReference type="Proteomes" id="UP000192266"/>
    </source>
</evidence>
<gene>
    <name evidence="1" type="ORF">SAMN00120144_1836</name>
</gene>